<dbReference type="PANTHER" id="PTHR38340">
    <property type="entry name" value="S-LAYER PROTEIN"/>
    <property type="match status" value="1"/>
</dbReference>
<keyword evidence="2" id="KW-0964">Secreted</keyword>
<sequence length="411" mass="44962">MHRIHLEAGISYNWIRGDVTTGRNADPRVQVLDSITGIASYNRSAVLSGSWQQSTGGAFDVRIDTTSTQVKYGYGYRLTLDRSDFVRGDTHTKAKIFDGGRVEGRLDNKSDADMYALKVEEGRTYSFVLDTDLDDPIGQTQWGIRDSSGSWIRMNDKYDPSEFSYEADADQKIFLSVEVPSGYPVDPIGDFRLSVTSDAENITGTRKGDELYGSEIDNYIQGYNGRDTIHAGGGDDRVVGGRGKDVLHGGEGEDTLVHVGRHGVVVNMDKGVSRTKGLGDRDRFDGFENVEGTRGKDKLIGSAEDNMLSGGRGRDVIKGQGGNDVIDGGRGKDKLTGGLGGDEFVFDARFGKDVIKDFNVDVDHITFRHHAEGKIELTDRRGDTVIDFGGRDSVKILDVSSDDLEDALFFG</sequence>
<dbReference type="PRINTS" id="PR00313">
    <property type="entry name" value="CABNDNGRPT"/>
</dbReference>
<dbReference type="Proteomes" id="UP000221860">
    <property type="component" value="Unassembled WGS sequence"/>
</dbReference>
<dbReference type="Gene3D" id="2.150.10.10">
    <property type="entry name" value="Serralysin-like metalloprotease, C-terminal"/>
    <property type="match status" value="2"/>
</dbReference>
<dbReference type="InterPro" id="IPR001343">
    <property type="entry name" value="Hemolysn_Ca-bd"/>
</dbReference>
<accession>A0A2G1MIJ7</accession>
<dbReference type="PROSITE" id="PS00330">
    <property type="entry name" value="HEMOLYSIN_CALCIUM"/>
    <property type="match status" value="2"/>
</dbReference>
<dbReference type="SUPFAM" id="SSF51120">
    <property type="entry name" value="beta-Roll"/>
    <property type="match status" value="2"/>
</dbReference>
<dbReference type="GO" id="GO:0005509">
    <property type="term" value="F:calcium ion binding"/>
    <property type="evidence" value="ECO:0007669"/>
    <property type="project" value="InterPro"/>
</dbReference>
<gene>
    <name evidence="3" type="ORF">CJ301_05035</name>
</gene>
<organism evidence="3 4">
    <name type="scientific">Limimaricola cinnabarinus</name>
    <dbReference type="NCBI Taxonomy" id="1125964"/>
    <lineage>
        <taxon>Bacteria</taxon>
        <taxon>Pseudomonadati</taxon>
        <taxon>Pseudomonadota</taxon>
        <taxon>Alphaproteobacteria</taxon>
        <taxon>Rhodobacterales</taxon>
        <taxon>Paracoccaceae</taxon>
        <taxon>Limimaricola</taxon>
    </lineage>
</organism>
<evidence type="ECO:0008006" key="5">
    <source>
        <dbReference type="Google" id="ProtNLM"/>
    </source>
</evidence>
<comment type="caution">
    <text evidence="3">The sequence shown here is derived from an EMBL/GenBank/DDBJ whole genome shotgun (WGS) entry which is preliminary data.</text>
</comment>
<protein>
    <recommendedName>
        <fullName evidence="5">Peptidase M10 serralysin C-terminal domain-containing protein</fullName>
    </recommendedName>
</protein>
<dbReference type="AlphaFoldDB" id="A0A2G1MIJ7"/>
<dbReference type="PANTHER" id="PTHR38340:SF1">
    <property type="entry name" value="S-LAYER PROTEIN"/>
    <property type="match status" value="1"/>
</dbReference>
<dbReference type="InterPro" id="IPR018511">
    <property type="entry name" value="Hemolysin-typ_Ca-bd_CS"/>
</dbReference>
<dbReference type="InterPro" id="IPR050557">
    <property type="entry name" value="RTX_toxin/Mannuronan_C5-epim"/>
</dbReference>
<keyword evidence="4" id="KW-1185">Reference proteome</keyword>
<evidence type="ECO:0000313" key="3">
    <source>
        <dbReference type="EMBL" id="PHP28568.1"/>
    </source>
</evidence>
<dbReference type="EMBL" id="NQWH01000006">
    <property type="protein sequence ID" value="PHP28568.1"/>
    <property type="molecule type" value="Genomic_DNA"/>
</dbReference>
<reference evidence="3 4" key="1">
    <citation type="submission" date="2017-08" db="EMBL/GenBank/DDBJ databases">
        <title>Draft Genome Sequence of Loktanella cinnabarina Strain XM1, Isolated from Coastal Surface Water.</title>
        <authorList>
            <person name="Ma R."/>
            <person name="Wang J."/>
            <person name="Wang Q."/>
            <person name="Ma Z."/>
            <person name="Li J."/>
            <person name="Chen L."/>
        </authorList>
    </citation>
    <scope>NUCLEOTIDE SEQUENCE [LARGE SCALE GENOMIC DNA]</scope>
    <source>
        <strain evidence="3 4">XM1</strain>
    </source>
</reference>
<evidence type="ECO:0000256" key="1">
    <source>
        <dbReference type="ARBA" id="ARBA00004613"/>
    </source>
</evidence>
<comment type="subcellular location">
    <subcellularLocation>
        <location evidence="1">Secreted</location>
    </subcellularLocation>
</comment>
<dbReference type="InterPro" id="IPR011049">
    <property type="entry name" value="Serralysin-like_metalloprot_C"/>
</dbReference>
<dbReference type="Pfam" id="PF00353">
    <property type="entry name" value="HemolysinCabind"/>
    <property type="match status" value="2"/>
</dbReference>
<evidence type="ECO:0000313" key="4">
    <source>
        <dbReference type="Proteomes" id="UP000221860"/>
    </source>
</evidence>
<proteinExistence type="predicted"/>
<evidence type="ECO:0000256" key="2">
    <source>
        <dbReference type="ARBA" id="ARBA00022525"/>
    </source>
</evidence>
<name>A0A2G1MIJ7_9RHOB</name>
<dbReference type="GO" id="GO:0005576">
    <property type="term" value="C:extracellular region"/>
    <property type="evidence" value="ECO:0007669"/>
    <property type="project" value="UniProtKB-SubCell"/>
</dbReference>